<evidence type="ECO:0000313" key="1">
    <source>
        <dbReference type="EMBL" id="VEL09947.1"/>
    </source>
</evidence>
<sequence>MSTWQGLVDLIFSWGILLLTELLPAPFSELAFLNRLLSVLVHFTANLSPSVWIHLIIVAEDEPFNEPRCLWPPNLVRNCLLMLRLCTCFIRAFDTGRNAVNSPLISGMAEANANENQLVSGSKHHSFLGFGLISSLLQVTCQLVKLLLEARKIKLLETDKPAISRDLYRELEAWLSDTAAWMPLLTYRQAELD</sequence>
<keyword evidence="2" id="KW-1185">Reference proteome</keyword>
<gene>
    <name evidence="1" type="ORF">PXEA_LOCUS3387</name>
</gene>
<reference evidence="1" key="1">
    <citation type="submission" date="2018-11" db="EMBL/GenBank/DDBJ databases">
        <authorList>
            <consortium name="Pathogen Informatics"/>
        </authorList>
    </citation>
    <scope>NUCLEOTIDE SEQUENCE</scope>
</reference>
<name>A0A448WEP8_9PLAT</name>
<protein>
    <submittedName>
        <fullName evidence="1">Uncharacterized protein</fullName>
    </submittedName>
</protein>
<accession>A0A448WEP8</accession>
<dbReference type="Proteomes" id="UP000784294">
    <property type="component" value="Unassembled WGS sequence"/>
</dbReference>
<dbReference type="AlphaFoldDB" id="A0A448WEP8"/>
<evidence type="ECO:0000313" key="2">
    <source>
        <dbReference type="Proteomes" id="UP000784294"/>
    </source>
</evidence>
<dbReference type="EMBL" id="CAAALY010007645">
    <property type="protein sequence ID" value="VEL09947.1"/>
    <property type="molecule type" value="Genomic_DNA"/>
</dbReference>
<comment type="caution">
    <text evidence="1">The sequence shown here is derived from an EMBL/GenBank/DDBJ whole genome shotgun (WGS) entry which is preliminary data.</text>
</comment>
<proteinExistence type="predicted"/>
<organism evidence="1 2">
    <name type="scientific">Protopolystoma xenopodis</name>
    <dbReference type="NCBI Taxonomy" id="117903"/>
    <lineage>
        <taxon>Eukaryota</taxon>
        <taxon>Metazoa</taxon>
        <taxon>Spiralia</taxon>
        <taxon>Lophotrochozoa</taxon>
        <taxon>Platyhelminthes</taxon>
        <taxon>Monogenea</taxon>
        <taxon>Polyopisthocotylea</taxon>
        <taxon>Polystomatidea</taxon>
        <taxon>Polystomatidae</taxon>
        <taxon>Protopolystoma</taxon>
    </lineage>
</organism>